<dbReference type="Proteomes" id="UP001217754">
    <property type="component" value="Chromosome 9"/>
</dbReference>
<gene>
    <name evidence="10" type="primary">VPS10</name>
    <name evidence="10" type="ORF">MJAP1_004264</name>
</gene>
<feature type="transmembrane region" description="Helical" evidence="7">
    <location>
        <begin position="1369"/>
        <end position="1390"/>
    </location>
</feature>
<name>A0AAF0F644_9BASI</name>
<dbReference type="InterPro" id="IPR031777">
    <property type="entry name" value="Sortilin_C"/>
</dbReference>
<dbReference type="SUPFAM" id="SSF110296">
    <property type="entry name" value="Oligoxyloglucan reducing end-specific cellobiohydrolase"/>
    <property type="match status" value="2"/>
</dbReference>
<evidence type="ECO:0000256" key="6">
    <source>
        <dbReference type="ARBA" id="ARBA00023180"/>
    </source>
</evidence>
<evidence type="ECO:0000259" key="9">
    <source>
        <dbReference type="SMART" id="SM00602"/>
    </source>
</evidence>
<dbReference type="InterPro" id="IPR006581">
    <property type="entry name" value="VPS10"/>
</dbReference>
<dbReference type="InterPro" id="IPR031778">
    <property type="entry name" value="Sortilin_N"/>
</dbReference>
<dbReference type="EMBL" id="CP119966">
    <property type="protein sequence ID" value="WFD41267.1"/>
    <property type="molecule type" value="Genomic_DNA"/>
</dbReference>
<protein>
    <submittedName>
        <fullName evidence="10">Vacuolar protein sorting/targeting protein PEP1</fullName>
    </submittedName>
</protein>
<evidence type="ECO:0000313" key="11">
    <source>
        <dbReference type="Proteomes" id="UP001217754"/>
    </source>
</evidence>
<dbReference type="GO" id="GO:0016020">
    <property type="term" value="C:membrane"/>
    <property type="evidence" value="ECO:0007669"/>
    <property type="project" value="UniProtKB-SubCell"/>
</dbReference>
<dbReference type="PANTHER" id="PTHR12106">
    <property type="entry name" value="SORTILIN RELATED"/>
    <property type="match status" value="1"/>
</dbReference>
<accession>A0AAF0F644</accession>
<keyword evidence="5 7" id="KW-0472">Membrane</keyword>
<evidence type="ECO:0000256" key="1">
    <source>
        <dbReference type="ARBA" id="ARBA00004370"/>
    </source>
</evidence>
<feature type="domain" description="VPS10" evidence="9">
    <location>
        <begin position="720"/>
        <end position="1365"/>
    </location>
</feature>
<dbReference type="PANTHER" id="PTHR12106:SF27">
    <property type="entry name" value="SORTILIN-RELATED RECEPTOR"/>
    <property type="match status" value="1"/>
</dbReference>
<evidence type="ECO:0000256" key="4">
    <source>
        <dbReference type="ARBA" id="ARBA00022989"/>
    </source>
</evidence>
<keyword evidence="11" id="KW-1185">Reference proteome</keyword>
<evidence type="ECO:0000256" key="8">
    <source>
        <dbReference type="SAM" id="SignalP"/>
    </source>
</evidence>
<dbReference type="GO" id="GO:0005794">
    <property type="term" value="C:Golgi apparatus"/>
    <property type="evidence" value="ECO:0007669"/>
    <property type="project" value="TreeGrafter"/>
</dbReference>
<evidence type="ECO:0000256" key="2">
    <source>
        <dbReference type="ARBA" id="ARBA00022692"/>
    </source>
</evidence>
<dbReference type="GO" id="GO:0006896">
    <property type="term" value="P:Golgi to vacuole transport"/>
    <property type="evidence" value="ECO:0007669"/>
    <property type="project" value="TreeGrafter"/>
</dbReference>
<dbReference type="SMART" id="SM00602">
    <property type="entry name" value="VPS10"/>
    <property type="match status" value="2"/>
</dbReference>
<reference evidence="10" key="1">
    <citation type="submission" date="2023-03" db="EMBL/GenBank/DDBJ databases">
        <title>Mating type loci evolution in Malassezia.</title>
        <authorList>
            <person name="Coelho M.A."/>
        </authorList>
    </citation>
    <scope>NUCLEOTIDE SEQUENCE</scope>
    <source>
        <strain evidence="10">CBS 9431</strain>
    </source>
</reference>
<dbReference type="GeneID" id="85227915"/>
<organism evidence="10 11">
    <name type="scientific">Malassezia japonica</name>
    <dbReference type="NCBI Taxonomy" id="223818"/>
    <lineage>
        <taxon>Eukaryota</taxon>
        <taxon>Fungi</taxon>
        <taxon>Dikarya</taxon>
        <taxon>Basidiomycota</taxon>
        <taxon>Ustilaginomycotina</taxon>
        <taxon>Malasseziomycetes</taxon>
        <taxon>Malasseziales</taxon>
        <taxon>Malasseziaceae</taxon>
        <taxon>Malassezia</taxon>
    </lineage>
</organism>
<evidence type="ECO:0000256" key="3">
    <source>
        <dbReference type="ARBA" id="ARBA00022737"/>
    </source>
</evidence>
<dbReference type="InterPro" id="IPR050310">
    <property type="entry name" value="VPS10-sortilin"/>
</dbReference>
<dbReference type="Gene3D" id="2.10.70.80">
    <property type="match status" value="2"/>
</dbReference>
<evidence type="ECO:0000313" key="10">
    <source>
        <dbReference type="EMBL" id="WFD41267.1"/>
    </source>
</evidence>
<dbReference type="Gene3D" id="3.30.60.270">
    <property type="match status" value="2"/>
</dbReference>
<feature type="signal peptide" evidence="8">
    <location>
        <begin position="1"/>
        <end position="24"/>
    </location>
</feature>
<keyword evidence="6" id="KW-0325">Glycoprotein</keyword>
<keyword evidence="3" id="KW-0677">Repeat</keyword>
<dbReference type="GO" id="GO:0006895">
    <property type="term" value="P:Golgi to endosome transport"/>
    <property type="evidence" value="ECO:0007669"/>
    <property type="project" value="TreeGrafter"/>
</dbReference>
<dbReference type="GO" id="GO:0005829">
    <property type="term" value="C:cytosol"/>
    <property type="evidence" value="ECO:0007669"/>
    <property type="project" value="GOC"/>
</dbReference>
<feature type="chain" id="PRO_5042102039" evidence="8">
    <location>
        <begin position="25"/>
        <end position="1480"/>
    </location>
</feature>
<dbReference type="Pfam" id="PF15902">
    <property type="entry name" value="Sortilin-Vps10"/>
    <property type="match status" value="2"/>
</dbReference>
<dbReference type="FunFam" id="3.30.60.270:FF:000005">
    <property type="entry name" value="Sortilin"/>
    <property type="match status" value="1"/>
</dbReference>
<dbReference type="RefSeq" id="XP_060124164.1">
    <property type="nucleotide sequence ID" value="XM_060268181.1"/>
</dbReference>
<feature type="domain" description="VPS10" evidence="9">
    <location>
        <begin position="49"/>
        <end position="693"/>
    </location>
</feature>
<proteinExistence type="predicted"/>
<evidence type="ECO:0000256" key="7">
    <source>
        <dbReference type="SAM" id="Phobius"/>
    </source>
</evidence>
<dbReference type="InterPro" id="IPR015943">
    <property type="entry name" value="WD40/YVTN_repeat-like_dom_sf"/>
</dbReference>
<dbReference type="FunFam" id="2.130.10.10:FF:000801">
    <property type="entry name" value="Sortilin"/>
    <property type="match status" value="1"/>
</dbReference>
<dbReference type="Gene3D" id="2.130.10.10">
    <property type="entry name" value="YVTN repeat-like/Quinoprotein amine dehydrogenase"/>
    <property type="match status" value="2"/>
</dbReference>
<dbReference type="Pfam" id="PF15901">
    <property type="entry name" value="Sortilin_C"/>
    <property type="match status" value="2"/>
</dbReference>
<keyword evidence="8" id="KW-0732">Signal</keyword>
<comment type="subcellular location">
    <subcellularLocation>
        <location evidence="1">Membrane</location>
    </subcellularLocation>
</comment>
<keyword evidence="2 7" id="KW-0812">Transmembrane</keyword>
<dbReference type="GO" id="GO:0006623">
    <property type="term" value="P:protein targeting to vacuole"/>
    <property type="evidence" value="ECO:0007669"/>
    <property type="project" value="TreeGrafter"/>
</dbReference>
<sequence length="1480" mass="165120">MRTTSVHRGVLACLLLAFALCVGARTPTVTASNFANLPSKLSYFDDSSVVLWHDAESGTVFRSDNEGKSWKAVSGPPSGKAMLLIEHPYDPKQAFILSNAEEHWRTTDRGATWQRFRTPDPPAVRAGIPLDFHADEKHRTYILYTGRKCSKWSPLRGSVCHDVAYYTTDAFATDVKQAMDVVLRCNWAKTTREVVVPQHAMTRIFCLAWDESVHQNAPAGQQSASKTRMWASDDFFKTRRIVDLGLGRDARGFMGLGASRRYLITALQDPTQGRGKELSLYVSLDAETWSKAQFPHGQLLHESAYTILDGPQFHLLVDVLDAASNTGSLFMSDSSGTQFGLSLHGTQRNAMGIVDYEHLANIDGVAIANIRTEAALARVKTKVTHDEGSHWTYLAAPRTDVDGHSIGCNTADPEHCALHLHALVQPHNLGRTFSSSAPGLVMGVGSVGEVLKPYDDCDTFLSTDAGATWTMVARHPHKYEFGDQGGLLVLVPDTGATDVLRYSFNYKTWHTLQLGTTITPFVLTTIPDSTALKFLLIGSRARGAGDDSQRHAALFVDFAPLKKRKCGSRDFEQWYPQGPNGACLMGHRQWYRRRKADADCVVLDKFHDPVAHVDPCQCTEADYECDFGFVRAPSGKCEPSGAITVPPGACQRKGDTFTGSSGYRKVPGNTCEVRAGQKALDAPVQRPCTQVAPPAAGAIQHQRFAFPSAIADVLHFANSPHVVVRLMDGQIFQSADDGGTWHELKLLIARFAERKALALISHAHDKQRAFIVSDSQAVFYTTDGGVHWQWFSAPLAPNVFGLAPLDFHPTQPDWLIWTGSRGCETPGGACHTEAYYSLNNGRQWSRFDTYVRKCAWLRDTHFAAADTRAILCESHTEKKGSQPLAARPERTLQLVLGNDLYRKKHVLFENVLGFSVFEEFLHVAEVVGVPAALRMHVSMDAHRFAEIQLPPQLDLERHAYTVLDSVTRAVFMHVSPQQSALRQWGDLVKSNSNGTYYALSQEGVNRNALGYVDFEKMRGIHGIALTNVVSNQEEAAISGLKALQTRITHNDGGHWDALTPPVHDSHGNPYACNEVGCSLHLHGLLERPDLRLMTSTPAATGFMLGTGNVGRALAPYRDCDTFLTRDGGFTWEEVHKDAHKWAMADHGAILLLVDDERPTDEVLYTLDQGLSWKSFKLGERMRVATIDALPEESERRFVLFGQTTQVQKQSVAVMLDFTAVLPRKCVFDRKSEDRNDFERWSPGEQRDERCLFGAQRWYWRRKRDRACYVGDALPDKIEERQCQCTEADFECEFNHYRDPTTQKCVPYVNTAELAASVEEQCARNAPEYDGYWYERTAVRKVPISVCTGGLRLDRGAQHRCPHTPIRHGFFWWLWILLLAVAIGFAAAYWWTNGEIGQYGALRLEDHAAYHDAREHLGLLAGFVGGLASLAWARAQELGEHIPIVRDYLRRRSQRPFSSYHMLSTDEDAEILRGYDSEAEP</sequence>
<evidence type="ECO:0000256" key="5">
    <source>
        <dbReference type="ARBA" id="ARBA00023136"/>
    </source>
</evidence>
<keyword evidence="4 7" id="KW-1133">Transmembrane helix</keyword>